<dbReference type="EMBL" id="JAJSOW010000107">
    <property type="protein sequence ID" value="KAI9156104.1"/>
    <property type="molecule type" value="Genomic_DNA"/>
</dbReference>
<organism evidence="1 2">
    <name type="scientific">Acer negundo</name>
    <name type="common">Box elder</name>
    <dbReference type="NCBI Taxonomy" id="4023"/>
    <lineage>
        <taxon>Eukaryota</taxon>
        <taxon>Viridiplantae</taxon>
        <taxon>Streptophyta</taxon>
        <taxon>Embryophyta</taxon>
        <taxon>Tracheophyta</taxon>
        <taxon>Spermatophyta</taxon>
        <taxon>Magnoliopsida</taxon>
        <taxon>eudicotyledons</taxon>
        <taxon>Gunneridae</taxon>
        <taxon>Pentapetalae</taxon>
        <taxon>rosids</taxon>
        <taxon>malvids</taxon>
        <taxon>Sapindales</taxon>
        <taxon>Sapindaceae</taxon>
        <taxon>Hippocastanoideae</taxon>
        <taxon>Acereae</taxon>
        <taxon>Acer</taxon>
    </lineage>
</organism>
<reference evidence="1" key="2">
    <citation type="submission" date="2023-02" db="EMBL/GenBank/DDBJ databases">
        <authorList>
            <person name="Swenson N.G."/>
            <person name="Wegrzyn J.L."/>
            <person name="Mcevoy S.L."/>
        </authorList>
    </citation>
    <scope>NUCLEOTIDE SEQUENCE</scope>
    <source>
        <strain evidence="1">91603</strain>
        <tissue evidence="1">Leaf</tissue>
    </source>
</reference>
<gene>
    <name evidence="1" type="ORF">LWI28_000578</name>
</gene>
<protein>
    <submittedName>
        <fullName evidence="1">Uncharacterized protein</fullName>
    </submittedName>
</protein>
<accession>A0AAD5NFQ3</accession>
<evidence type="ECO:0000313" key="2">
    <source>
        <dbReference type="Proteomes" id="UP001064489"/>
    </source>
</evidence>
<sequence length="138" mass="15388">MSKTGSSSLYENINIKSDGRIEVEQHEDLNFQPPQGVSDLGNELEVHDKEEFDNNVAEETYEIHSELEARGSAGLSLGKARDVPCVMEQLQVARTLELGTEVEPQLQQVAYEGGATPTWPAEMNSAIPVHYQREIYAR</sequence>
<comment type="caution">
    <text evidence="1">The sequence shown here is derived from an EMBL/GenBank/DDBJ whole genome shotgun (WGS) entry which is preliminary data.</text>
</comment>
<proteinExistence type="predicted"/>
<evidence type="ECO:0000313" key="1">
    <source>
        <dbReference type="EMBL" id="KAI9156104.1"/>
    </source>
</evidence>
<name>A0AAD5NFQ3_ACENE</name>
<dbReference type="AlphaFoldDB" id="A0AAD5NFQ3"/>
<reference evidence="1" key="1">
    <citation type="journal article" date="2022" name="Plant J.">
        <title>Strategies of tolerance reflected in two North American maple genomes.</title>
        <authorList>
            <person name="McEvoy S.L."/>
            <person name="Sezen U.U."/>
            <person name="Trouern-Trend A."/>
            <person name="McMahon S.M."/>
            <person name="Schaberg P.G."/>
            <person name="Yang J."/>
            <person name="Wegrzyn J.L."/>
            <person name="Swenson N.G."/>
        </authorList>
    </citation>
    <scope>NUCLEOTIDE SEQUENCE</scope>
    <source>
        <strain evidence="1">91603</strain>
    </source>
</reference>
<dbReference type="Proteomes" id="UP001064489">
    <property type="component" value="Chromosome 12"/>
</dbReference>
<keyword evidence="2" id="KW-1185">Reference proteome</keyword>